<dbReference type="InterPro" id="IPR054314">
    <property type="entry name" value="Gins51_C"/>
</dbReference>
<dbReference type="Gene3D" id="3.40.5.50">
    <property type="match status" value="1"/>
</dbReference>
<accession>F8AEM2</accession>
<dbReference type="CDD" id="cd11714">
    <property type="entry name" value="GINS_A_archaea"/>
    <property type="match status" value="1"/>
</dbReference>
<dbReference type="AlphaFoldDB" id="F8AEM2"/>
<dbReference type="CDD" id="cd21695">
    <property type="entry name" value="GINS_B_archaea_Gins51"/>
    <property type="match status" value="1"/>
</dbReference>
<dbReference type="KEGG" id="pya:PYCH_10190"/>
<dbReference type="Proteomes" id="UP000008386">
    <property type="component" value="Chromosome"/>
</dbReference>
<dbReference type="EMBL" id="CP002779">
    <property type="protein sequence ID" value="AEH24702.1"/>
    <property type="molecule type" value="Genomic_DNA"/>
</dbReference>
<feature type="domain" description="Gins51 C-terminal" evidence="1">
    <location>
        <begin position="135"/>
        <end position="182"/>
    </location>
</feature>
<dbReference type="Pfam" id="PF22090">
    <property type="entry name" value="Gins51_C"/>
    <property type="match status" value="1"/>
</dbReference>
<protein>
    <recommendedName>
        <fullName evidence="1">Gins51 C-terminal domain-containing protein</fullName>
    </recommendedName>
</protein>
<dbReference type="eggNOG" id="arCOG00551">
    <property type="taxonomic scope" value="Archaea"/>
</dbReference>
<dbReference type="GeneID" id="10837593"/>
<reference evidence="2 3" key="1">
    <citation type="journal article" date="2011" name="J. Bacteriol.">
        <title>Complete genome sequence of the obligate piezophilic hyperthermophilic archaeon Pyrococcus yayanosii CH1.</title>
        <authorList>
            <person name="Jun X."/>
            <person name="Lupeng L."/>
            <person name="Minjuan X."/>
            <person name="Oger P."/>
            <person name="Fengping W."/>
            <person name="Jebbar M."/>
            <person name="Xiang X."/>
        </authorList>
    </citation>
    <scope>NUCLEOTIDE SEQUENCE [LARGE SCALE GENOMIC DNA]</scope>
    <source>
        <strain evidence="3">CH1 / JCM 16557</strain>
    </source>
</reference>
<dbReference type="Gene3D" id="1.20.58.1030">
    <property type="match status" value="1"/>
</dbReference>
<dbReference type="HOGENOM" id="CLU_1438179_0_0_2"/>
<keyword evidence="3" id="KW-1185">Reference proteome</keyword>
<sequence length="186" mass="21380">MDIAVLRELLEKELSNDELTPLDEEFYREIDGLVKALKIRAESSKERGEEIEERLYLAELSIAEQIIREILKIRLHKIVDMAFEGVPKNLVGEERKIFAILSAFINREPLPVEHEVVEEKTGEVEVEEGKATTWEAYIIKVDVPKVLDEELREYGPFKAGDLVTLPRSIARVLMERDAAERILVNP</sequence>
<dbReference type="OrthoDB" id="86040at2157"/>
<dbReference type="STRING" id="529709.PYCH_10190"/>
<evidence type="ECO:0000313" key="2">
    <source>
        <dbReference type="EMBL" id="AEH24702.1"/>
    </source>
</evidence>
<proteinExistence type="predicted"/>
<organism evidence="2 3">
    <name type="scientific">Pyrococcus yayanosii (strain CH1 / JCM 16557)</name>
    <dbReference type="NCBI Taxonomy" id="529709"/>
    <lineage>
        <taxon>Archaea</taxon>
        <taxon>Methanobacteriati</taxon>
        <taxon>Methanobacteriota</taxon>
        <taxon>Thermococci</taxon>
        <taxon>Thermococcales</taxon>
        <taxon>Thermococcaceae</taxon>
        <taxon>Pyrococcus</taxon>
    </lineage>
</organism>
<name>F8AEM2_PYRYC</name>
<evidence type="ECO:0000259" key="1">
    <source>
        <dbReference type="Pfam" id="PF22090"/>
    </source>
</evidence>
<dbReference type="RefSeq" id="WP_013905759.1">
    <property type="nucleotide sequence ID" value="NC_015680.1"/>
</dbReference>
<gene>
    <name evidence="2" type="ordered locus">PYCH_10190</name>
</gene>
<evidence type="ECO:0000313" key="3">
    <source>
        <dbReference type="Proteomes" id="UP000008386"/>
    </source>
</evidence>